<comment type="caution">
    <text evidence="1">The sequence shown here is derived from an EMBL/GenBank/DDBJ whole genome shotgun (WGS) entry which is preliminary data.</text>
</comment>
<evidence type="ECO:0000313" key="1">
    <source>
        <dbReference type="EMBL" id="MBP1875486.1"/>
    </source>
</evidence>
<keyword evidence="2" id="KW-1185">Reference proteome</keyword>
<organism evidence="1 2">
    <name type="scientific">Ensifer adhaerens</name>
    <name type="common">Sinorhizobium morelense</name>
    <dbReference type="NCBI Taxonomy" id="106592"/>
    <lineage>
        <taxon>Bacteria</taxon>
        <taxon>Pseudomonadati</taxon>
        <taxon>Pseudomonadota</taxon>
        <taxon>Alphaproteobacteria</taxon>
        <taxon>Hyphomicrobiales</taxon>
        <taxon>Rhizobiaceae</taxon>
        <taxon>Sinorhizobium/Ensifer group</taxon>
        <taxon>Ensifer</taxon>
    </lineage>
</organism>
<reference evidence="1" key="1">
    <citation type="submission" date="2021-03" db="EMBL/GenBank/DDBJ databases">
        <title>Genomic Encyclopedia of Type Strains, Phase IV (KMG-IV): sequencing the most valuable type-strain genomes for metagenomic binning, comparative biology and taxonomic classification.</title>
        <authorList>
            <person name="Goeker M."/>
        </authorList>
    </citation>
    <scope>NUCLEOTIDE SEQUENCE</scope>
    <source>
        <strain evidence="1">DSM 18131</strain>
    </source>
</reference>
<gene>
    <name evidence="1" type="ORF">J2Z19_005222</name>
</gene>
<evidence type="ECO:0000313" key="2">
    <source>
        <dbReference type="Proteomes" id="UP000823773"/>
    </source>
</evidence>
<accession>A0ACC5T3K6</accession>
<dbReference type="EMBL" id="JAGGJR010000011">
    <property type="protein sequence ID" value="MBP1875486.1"/>
    <property type="molecule type" value="Genomic_DNA"/>
</dbReference>
<sequence length="360" mass="40365">MRNISLSLRFVNSVFGFFFVPTSCQRLHSFLDFLNWSDWQKECFTMPNPSLRGLQAFEAIGRCGTVSAAAEDLGVSPGAVSQLVRNLEQCLGLTLLERRGRRVELSSWGRLYYREVAKGFQQLSHAANVLTRARNETGIVLSALTSVANKWVNRKIFDWQTLCPESSVRILGQEQEPRIGADQVDFRITYGRRSYVHEHVATLFTDWMVPACSPMLIAGRGLETPRDILSFPLLNVEWEADYKASPQWNDWAALVHADGGQKFSGLSFTLSSSAIDAAVNGRGFVLAQVSMIKDEIASGSLVVPFDIRMKLPESYYLAWDRAALEKPFGQKFHKWLLGVARQQDQMSAPGSSFDPANMKN</sequence>
<name>A0ACC5T3K6_ENSAD</name>
<proteinExistence type="predicted"/>
<dbReference type="Proteomes" id="UP000823773">
    <property type="component" value="Unassembled WGS sequence"/>
</dbReference>
<protein>
    <submittedName>
        <fullName evidence="1">LysR family glycine cleavage system transcriptional activator</fullName>
    </submittedName>
</protein>